<protein>
    <submittedName>
        <fullName evidence="2">Uncharacterized protein</fullName>
    </submittedName>
</protein>
<reference evidence="2 3" key="1">
    <citation type="submission" date="2023-05" db="EMBL/GenBank/DDBJ databases">
        <title>B98-5 Cell Line De Novo Hybrid Assembly: An Optical Mapping Approach.</title>
        <authorList>
            <person name="Kananen K."/>
            <person name="Auerbach J.A."/>
            <person name="Kautto E."/>
            <person name="Blachly J.S."/>
        </authorList>
    </citation>
    <scope>NUCLEOTIDE SEQUENCE [LARGE SCALE GENOMIC DNA]</scope>
    <source>
        <strain evidence="2">B95-8</strain>
        <tissue evidence="2">Cell line</tissue>
    </source>
</reference>
<evidence type="ECO:0000313" key="2">
    <source>
        <dbReference type="EMBL" id="KAK2085089.1"/>
    </source>
</evidence>
<evidence type="ECO:0000256" key="1">
    <source>
        <dbReference type="SAM" id="MobiDB-lite"/>
    </source>
</evidence>
<organism evidence="2 3">
    <name type="scientific">Saguinus oedipus</name>
    <name type="common">Cotton-top tamarin</name>
    <name type="synonym">Oedipomidas oedipus</name>
    <dbReference type="NCBI Taxonomy" id="9490"/>
    <lineage>
        <taxon>Eukaryota</taxon>
        <taxon>Metazoa</taxon>
        <taxon>Chordata</taxon>
        <taxon>Craniata</taxon>
        <taxon>Vertebrata</taxon>
        <taxon>Euteleostomi</taxon>
        <taxon>Mammalia</taxon>
        <taxon>Eutheria</taxon>
        <taxon>Euarchontoglires</taxon>
        <taxon>Primates</taxon>
        <taxon>Haplorrhini</taxon>
        <taxon>Platyrrhini</taxon>
        <taxon>Cebidae</taxon>
        <taxon>Callitrichinae</taxon>
        <taxon>Saguinus</taxon>
    </lineage>
</organism>
<name>A0ABQ9TK48_SAGOE</name>
<keyword evidence="3" id="KW-1185">Reference proteome</keyword>
<dbReference type="EMBL" id="JASSZA010000021">
    <property type="protein sequence ID" value="KAK2085089.1"/>
    <property type="molecule type" value="Genomic_DNA"/>
</dbReference>
<feature type="region of interest" description="Disordered" evidence="1">
    <location>
        <begin position="54"/>
        <end position="77"/>
    </location>
</feature>
<gene>
    <name evidence="2" type="ORF">P7K49_036389</name>
</gene>
<feature type="compositionally biased region" description="Gly residues" evidence="1">
    <location>
        <begin position="1"/>
        <end position="12"/>
    </location>
</feature>
<accession>A0ABQ9TK48</accession>
<comment type="caution">
    <text evidence="2">The sequence shown here is derived from an EMBL/GenBank/DDBJ whole genome shotgun (WGS) entry which is preliminary data.</text>
</comment>
<dbReference type="Proteomes" id="UP001266305">
    <property type="component" value="Unassembled WGS sequence"/>
</dbReference>
<proteinExistence type="predicted"/>
<sequence length="115" mass="12638">MVAGNTGWGRGRAPGVPWGPGSLPVGAVTLPAWRPMATMRGLILWRSFRGRTAGASRLAQRNRPHAPDPPGPNLLRPPAKQYRRLLLRLRRPVRAFCGCAVEPLLGCGCRWLLLR</sequence>
<evidence type="ECO:0000313" key="3">
    <source>
        <dbReference type="Proteomes" id="UP001266305"/>
    </source>
</evidence>
<feature type="region of interest" description="Disordered" evidence="1">
    <location>
        <begin position="1"/>
        <end position="20"/>
    </location>
</feature>